<dbReference type="EMBL" id="CP061038">
    <property type="protein sequence ID" value="QNQ08563.1"/>
    <property type="molecule type" value="Genomic_DNA"/>
</dbReference>
<organism evidence="3 4">
    <name type="scientific">Sphingomonas alpina</name>
    <dbReference type="NCBI Taxonomy" id="653931"/>
    <lineage>
        <taxon>Bacteria</taxon>
        <taxon>Pseudomonadati</taxon>
        <taxon>Pseudomonadota</taxon>
        <taxon>Alphaproteobacteria</taxon>
        <taxon>Sphingomonadales</taxon>
        <taxon>Sphingomonadaceae</taxon>
        <taxon>Sphingomonas</taxon>
    </lineage>
</organism>
<evidence type="ECO:0000256" key="1">
    <source>
        <dbReference type="SAM" id="MobiDB-lite"/>
    </source>
</evidence>
<evidence type="ECO:0000256" key="2">
    <source>
        <dbReference type="SAM" id="Phobius"/>
    </source>
</evidence>
<sequence>MAASLPNAGLAAPGSAGPGWRRYQPVAIAIGVVVVLALLAWLVWPTGGAPQRERVIQEITLVTPPPPPPPEPEEKIMEEETEIVTPTDDPKPQQDVDTPSDDPPSDTPSEAPSTEAAGLDKPADAGSDSFRLAAGGGGGLFGRGGGGGGGGWGEFVETHVRRALQRDPRTRTAQGFLKVAVSIDENGRFTSAALRSSTGDPKLDLAIRDVLSSLPPLSRGRPPKVGGMTFATINMKRLTG</sequence>
<feature type="transmembrane region" description="Helical" evidence="2">
    <location>
        <begin position="23"/>
        <end position="44"/>
    </location>
</feature>
<name>A0A7H0LFW0_9SPHN</name>
<evidence type="ECO:0000313" key="4">
    <source>
        <dbReference type="Proteomes" id="UP000516148"/>
    </source>
</evidence>
<dbReference type="RefSeq" id="WP_187760891.1">
    <property type="nucleotide sequence ID" value="NZ_CP061038.1"/>
</dbReference>
<reference evidence="3 4" key="1">
    <citation type="submission" date="2020-09" db="EMBL/GenBank/DDBJ databases">
        <title>Sphingomonas sp., a new species isolated from pork steak.</title>
        <authorList>
            <person name="Heidler von Heilborn D."/>
        </authorList>
    </citation>
    <scope>NUCLEOTIDE SEQUENCE [LARGE SCALE GENOMIC DNA]</scope>
    <source>
        <strain evidence="4">S8-3T</strain>
    </source>
</reference>
<keyword evidence="2" id="KW-0812">Transmembrane</keyword>
<dbReference type="SUPFAM" id="SSF74653">
    <property type="entry name" value="TolA/TonB C-terminal domain"/>
    <property type="match status" value="1"/>
</dbReference>
<dbReference type="AlphaFoldDB" id="A0A7H0LFW0"/>
<feature type="region of interest" description="Disordered" evidence="1">
    <location>
        <begin position="60"/>
        <end position="131"/>
    </location>
</feature>
<keyword evidence="2" id="KW-0472">Membrane</keyword>
<accession>A0A7H0LFW0</accession>
<dbReference type="Gene3D" id="3.30.1150.10">
    <property type="match status" value="1"/>
</dbReference>
<evidence type="ECO:0000313" key="3">
    <source>
        <dbReference type="EMBL" id="QNQ08563.1"/>
    </source>
</evidence>
<keyword evidence="4" id="KW-1185">Reference proteome</keyword>
<proteinExistence type="predicted"/>
<dbReference type="KEGG" id="spap:H3Z74_17690"/>
<protein>
    <recommendedName>
        <fullName evidence="5">Energy transducer TonB</fullName>
    </recommendedName>
</protein>
<keyword evidence="2" id="KW-1133">Transmembrane helix</keyword>
<dbReference type="Proteomes" id="UP000516148">
    <property type="component" value="Chromosome"/>
</dbReference>
<gene>
    <name evidence="3" type="ORF">H3Z74_17690</name>
</gene>
<evidence type="ECO:0008006" key="5">
    <source>
        <dbReference type="Google" id="ProtNLM"/>
    </source>
</evidence>